<reference evidence="1" key="1">
    <citation type="journal article" date="2014" name="Front. Microbiol.">
        <title>High frequency of phylogenetically diverse reductive dehalogenase-homologous genes in deep subseafloor sedimentary metagenomes.</title>
        <authorList>
            <person name="Kawai M."/>
            <person name="Futagami T."/>
            <person name="Toyoda A."/>
            <person name="Takaki Y."/>
            <person name="Nishi S."/>
            <person name="Hori S."/>
            <person name="Arai W."/>
            <person name="Tsubouchi T."/>
            <person name="Morono Y."/>
            <person name="Uchiyama I."/>
            <person name="Ito T."/>
            <person name="Fujiyama A."/>
            <person name="Inagaki F."/>
            <person name="Takami H."/>
        </authorList>
    </citation>
    <scope>NUCLEOTIDE SEQUENCE</scope>
    <source>
        <strain evidence="1">Expedition CK06-06</strain>
    </source>
</reference>
<evidence type="ECO:0000313" key="1">
    <source>
        <dbReference type="EMBL" id="GAH47535.1"/>
    </source>
</evidence>
<comment type="caution">
    <text evidence="1">The sequence shown here is derived from an EMBL/GenBank/DDBJ whole genome shotgun (WGS) entry which is preliminary data.</text>
</comment>
<gene>
    <name evidence="1" type="ORF">S03H2_39023</name>
</gene>
<sequence>PLIDLSKAPLYLSGLGVHAIKEFIDYKKDLSNIKNNSFYFVYQVQKMLNQ</sequence>
<dbReference type="EMBL" id="BARU01024094">
    <property type="protein sequence ID" value="GAH47535.1"/>
    <property type="molecule type" value="Genomic_DNA"/>
</dbReference>
<accession>X1GRR2</accession>
<name>X1GRR2_9ZZZZ</name>
<organism evidence="1">
    <name type="scientific">marine sediment metagenome</name>
    <dbReference type="NCBI Taxonomy" id="412755"/>
    <lineage>
        <taxon>unclassified sequences</taxon>
        <taxon>metagenomes</taxon>
        <taxon>ecological metagenomes</taxon>
    </lineage>
</organism>
<dbReference type="AlphaFoldDB" id="X1GRR2"/>
<proteinExistence type="predicted"/>
<feature type="non-terminal residue" evidence="1">
    <location>
        <position position="1"/>
    </location>
</feature>
<protein>
    <submittedName>
        <fullName evidence="1">Uncharacterized protein</fullName>
    </submittedName>
</protein>